<dbReference type="OrthoDB" id="856045at2"/>
<dbReference type="AlphaFoldDB" id="A0A1G7E5V7"/>
<dbReference type="EMBL" id="FNAI01000007">
    <property type="protein sequence ID" value="SDE58999.1"/>
    <property type="molecule type" value="Genomic_DNA"/>
</dbReference>
<name>A0A1G7E5V7_9SPHI</name>
<protein>
    <recommendedName>
        <fullName evidence="3">KAP family P-loop domain-containing protein</fullName>
    </recommendedName>
</protein>
<dbReference type="RefSeq" id="WP_091150726.1">
    <property type="nucleotide sequence ID" value="NZ_FNAI01000007.1"/>
</dbReference>
<evidence type="ECO:0008006" key="3">
    <source>
        <dbReference type="Google" id="ProtNLM"/>
    </source>
</evidence>
<accession>A0A1G7E5V7</accession>
<evidence type="ECO:0000313" key="2">
    <source>
        <dbReference type="Proteomes" id="UP000199072"/>
    </source>
</evidence>
<dbReference type="Proteomes" id="UP000199072">
    <property type="component" value="Unassembled WGS sequence"/>
</dbReference>
<gene>
    <name evidence="1" type="ORF">SAMN05216464_107282</name>
</gene>
<proteinExistence type="predicted"/>
<sequence length="105" mass="11447">MNSNFSPSVNIALRPIDLSDYFITSNVQAVFDAIASNYRSGIRSINLIGAYGTGKSSFLSAFEQHVAGNRVFFESTTLLPANFEIIKIVGDYDSFIDSLGMVVNP</sequence>
<dbReference type="STRING" id="1391627.SAMN05216464_107282"/>
<evidence type="ECO:0000313" key="1">
    <source>
        <dbReference type="EMBL" id="SDE58999.1"/>
    </source>
</evidence>
<reference evidence="1 2" key="1">
    <citation type="submission" date="2016-10" db="EMBL/GenBank/DDBJ databases">
        <authorList>
            <person name="de Groot N.N."/>
        </authorList>
    </citation>
    <scope>NUCLEOTIDE SEQUENCE [LARGE SCALE GENOMIC DNA]</scope>
    <source>
        <strain evidence="1 2">47C3B</strain>
    </source>
</reference>
<organism evidence="1 2">
    <name type="scientific">Mucilaginibacter pineti</name>
    <dbReference type="NCBI Taxonomy" id="1391627"/>
    <lineage>
        <taxon>Bacteria</taxon>
        <taxon>Pseudomonadati</taxon>
        <taxon>Bacteroidota</taxon>
        <taxon>Sphingobacteriia</taxon>
        <taxon>Sphingobacteriales</taxon>
        <taxon>Sphingobacteriaceae</taxon>
        <taxon>Mucilaginibacter</taxon>
    </lineage>
</organism>
<keyword evidence="2" id="KW-1185">Reference proteome</keyword>